<dbReference type="Proteomes" id="UP001285441">
    <property type="component" value="Unassembled WGS sequence"/>
</dbReference>
<gene>
    <name evidence="3" type="ORF">B0H63DRAFT_528441</name>
</gene>
<dbReference type="EMBL" id="JAULSW010000010">
    <property type="protein sequence ID" value="KAK3368054.1"/>
    <property type="molecule type" value="Genomic_DNA"/>
</dbReference>
<feature type="compositionally biased region" description="Polar residues" evidence="1">
    <location>
        <begin position="10"/>
        <end position="48"/>
    </location>
</feature>
<sequence length="604" mass="65095">MPALRFPKPQGSQILANWVSNSSPDILQTPDNTQNMQPPNMSDSSSLADSAYEIINSTDSESQDGRMSESTGSLEVSRPEDVHSLDGSEDHSDNHYDTDSTDSDAESDQSSNASSIRYADQSLQNPSTPLPGNSLHYDPSSEVPEGPEKVGAEKPGNTEQPEDDDELSEPVPDLTEMTEKTEKPSSTSISTTKISRDQIIDLVERNKWIAALIVPVIMALVAPMFSALFSSLAGNSSSIHTIPSPGIVTASSIPTINRPEATAGAASTSTTTVVISVTSTKTIQISQVRPSASTLASALSFAGLLSDKPSDKPSAGSAEPDAQKTLCSVRIHDQHEILVSIPSGNKASWLAKGAIDIVVSRGNEPVRTKLSSVDEGIIVELKQSDAYGVVNVSVVTTRKPKINETFEVDFGKPVVVEVMEASLHMLQGIAKIVSSTADETVHHMVEDAYVPAAAGLAKLRGEAASALKDGVTAAKSHYSETVNRVKHSVGRDDVARLAKNTKERLSRKLQSANNLREVTVLQAQIASKLWWLKFQGKKEEYAEYEQRAARFLKIKHAELHRVPKESAKDAPKEPCGLFGKRQHRCMKDGKLRGGAKGWKKMIKG</sequence>
<comment type="caution">
    <text evidence="3">The sequence shown here is derived from an EMBL/GenBank/DDBJ whole genome shotgun (WGS) entry which is preliminary data.</text>
</comment>
<reference evidence="3" key="1">
    <citation type="journal article" date="2023" name="Mol. Phylogenet. Evol.">
        <title>Genome-scale phylogeny and comparative genomics of the fungal order Sordariales.</title>
        <authorList>
            <person name="Hensen N."/>
            <person name="Bonometti L."/>
            <person name="Westerberg I."/>
            <person name="Brannstrom I.O."/>
            <person name="Guillou S."/>
            <person name="Cros-Aarteil S."/>
            <person name="Calhoun S."/>
            <person name="Haridas S."/>
            <person name="Kuo A."/>
            <person name="Mondo S."/>
            <person name="Pangilinan J."/>
            <person name="Riley R."/>
            <person name="LaButti K."/>
            <person name="Andreopoulos B."/>
            <person name="Lipzen A."/>
            <person name="Chen C."/>
            <person name="Yan M."/>
            <person name="Daum C."/>
            <person name="Ng V."/>
            <person name="Clum A."/>
            <person name="Steindorff A."/>
            <person name="Ohm R.A."/>
            <person name="Martin F."/>
            <person name="Silar P."/>
            <person name="Natvig D.O."/>
            <person name="Lalanne C."/>
            <person name="Gautier V."/>
            <person name="Ament-Velasquez S.L."/>
            <person name="Kruys A."/>
            <person name="Hutchinson M.I."/>
            <person name="Powell A.J."/>
            <person name="Barry K."/>
            <person name="Miller A.N."/>
            <person name="Grigoriev I.V."/>
            <person name="Debuchy R."/>
            <person name="Gladieux P."/>
            <person name="Hiltunen Thoren M."/>
            <person name="Johannesson H."/>
        </authorList>
    </citation>
    <scope>NUCLEOTIDE SEQUENCE</scope>
    <source>
        <strain evidence="3">CBS 232.78</strain>
    </source>
</reference>
<evidence type="ECO:0000313" key="3">
    <source>
        <dbReference type="EMBL" id="KAK3368054.1"/>
    </source>
</evidence>
<keyword evidence="4" id="KW-1185">Reference proteome</keyword>
<evidence type="ECO:0000313" key="4">
    <source>
        <dbReference type="Proteomes" id="UP001285441"/>
    </source>
</evidence>
<protein>
    <submittedName>
        <fullName evidence="3">Uncharacterized protein</fullName>
    </submittedName>
</protein>
<feature type="transmembrane region" description="Helical" evidence="2">
    <location>
        <begin position="208"/>
        <end position="229"/>
    </location>
</feature>
<keyword evidence="2" id="KW-1133">Transmembrane helix</keyword>
<keyword evidence="2" id="KW-0812">Transmembrane</keyword>
<dbReference type="AlphaFoldDB" id="A0AAE0N3H7"/>
<evidence type="ECO:0000256" key="2">
    <source>
        <dbReference type="SAM" id="Phobius"/>
    </source>
</evidence>
<reference evidence="3" key="2">
    <citation type="submission" date="2023-06" db="EMBL/GenBank/DDBJ databases">
        <authorList>
            <consortium name="Lawrence Berkeley National Laboratory"/>
            <person name="Haridas S."/>
            <person name="Hensen N."/>
            <person name="Bonometti L."/>
            <person name="Westerberg I."/>
            <person name="Brannstrom I.O."/>
            <person name="Guillou S."/>
            <person name="Cros-Aarteil S."/>
            <person name="Calhoun S."/>
            <person name="Kuo A."/>
            <person name="Mondo S."/>
            <person name="Pangilinan J."/>
            <person name="Riley R."/>
            <person name="LaButti K."/>
            <person name="Andreopoulos B."/>
            <person name="Lipzen A."/>
            <person name="Chen C."/>
            <person name="Yanf M."/>
            <person name="Daum C."/>
            <person name="Ng V."/>
            <person name="Clum A."/>
            <person name="Steindorff A."/>
            <person name="Ohm R."/>
            <person name="Martin F."/>
            <person name="Silar P."/>
            <person name="Natvig D."/>
            <person name="Lalanne C."/>
            <person name="Gautier V."/>
            <person name="Ament-velasquez S.L."/>
            <person name="Kruys A."/>
            <person name="Hutchinson M.I."/>
            <person name="Powell A.J."/>
            <person name="Barry K."/>
            <person name="Miller A.N."/>
            <person name="Grigoriev I.V."/>
            <person name="Debuchy R."/>
            <person name="Gladieux P."/>
            <person name="Thoren M.H."/>
            <person name="Johannesson H."/>
        </authorList>
    </citation>
    <scope>NUCLEOTIDE SEQUENCE</scope>
    <source>
        <strain evidence="3">CBS 232.78</strain>
    </source>
</reference>
<proteinExistence type="predicted"/>
<feature type="compositionally biased region" description="Basic and acidic residues" evidence="1">
    <location>
        <begin position="77"/>
        <end position="98"/>
    </location>
</feature>
<evidence type="ECO:0000256" key="1">
    <source>
        <dbReference type="SAM" id="MobiDB-lite"/>
    </source>
</evidence>
<keyword evidence="2" id="KW-0472">Membrane</keyword>
<feature type="region of interest" description="Disordered" evidence="1">
    <location>
        <begin position="1"/>
        <end position="192"/>
    </location>
</feature>
<accession>A0AAE0N3H7</accession>
<organism evidence="3 4">
    <name type="scientific">Podospora didyma</name>
    <dbReference type="NCBI Taxonomy" id="330526"/>
    <lineage>
        <taxon>Eukaryota</taxon>
        <taxon>Fungi</taxon>
        <taxon>Dikarya</taxon>
        <taxon>Ascomycota</taxon>
        <taxon>Pezizomycotina</taxon>
        <taxon>Sordariomycetes</taxon>
        <taxon>Sordariomycetidae</taxon>
        <taxon>Sordariales</taxon>
        <taxon>Podosporaceae</taxon>
        <taxon>Podospora</taxon>
    </lineage>
</organism>
<feature type="compositionally biased region" description="Polar residues" evidence="1">
    <location>
        <begin position="121"/>
        <end position="131"/>
    </location>
</feature>
<name>A0AAE0N3H7_9PEZI</name>